<keyword evidence="2" id="KW-1185">Reference proteome</keyword>
<reference evidence="1 2" key="1">
    <citation type="journal article" date="2018" name="Microb. Genom.">
        <title>Deciphering the unexplored Leptospira diversity from soils uncovers genomic evolution to virulence.</title>
        <authorList>
            <person name="Thibeaux R."/>
            <person name="Iraola G."/>
            <person name="Ferres I."/>
            <person name="Bierque E."/>
            <person name="Girault D."/>
            <person name="Soupe-Gilbert M.E."/>
            <person name="Picardeau M."/>
            <person name="Goarant C."/>
        </authorList>
    </citation>
    <scope>NUCLEOTIDE SEQUENCE [LARGE SCALE GENOMIC DNA]</scope>
    <source>
        <strain evidence="1 2">ATI7-C-A5</strain>
    </source>
</reference>
<sequence length="44" mass="4713">MESATHKPHGVAVTEKVLTIRLSETIDVVFGFVRFGSPITLSAA</sequence>
<name>A0AAE4QPM7_9LEPT</name>
<dbReference type="AlphaFoldDB" id="A0AAE4QPM7"/>
<dbReference type="EMBL" id="NPEF02000015">
    <property type="protein sequence ID" value="MDV6236650.1"/>
    <property type="molecule type" value="Genomic_DNA"/>
</dbReference>
<evidence type="ECO:0000313" key="1">
    <source>
        <dbReference type="EMBL" id="MDV6236650.1"/>
    </source>
</evidence>
<comment type="caution">
    <text evidence="1">The sequence shown here is derived from an EMBL/GenBank/DDBJ whole genome shotgun (WGS) entry which is preliminary data.</text>
</comment>
<evidence type="ECO:0000313" key="2">
    <source>
        <dbReference type="Proteomes" id="UP000232122"/>
    </source>
</evidence>
<dbReference type="RefSeq" id="WP_279306158.1">
    <property type="nucleotide sequence ID" value="NZ_NPEF02000015.1"/>
</dbReference>
<proteinExistence type="predicted"/>
<accession>A0AAE4QPM7</accession>
<organism evidence="1 2">
    <name type="scientific">Leptospira ellisii</name>
    <dbReference type="NCBI Taxonomy" id="2023197"/>
    <lineage>
        <taxon>Bacteria</taxon>
        <taxon>Pseudomonadati</taxon>
        <taxon>Spirochaetota</taxon>
        <taxon>Spirochaetia</taxon>
        <taxon>Leptospirales</taxon>
        <taxon>Leptospiraceae</taxon>
        <taxon>Leptospira</taxon>
    </lineage>
</organism>
<protein>
    <submittedName>
        <fullName evidence="1">Uncharacterized protein</fullName>
    </submittedName>
</protein>
<gene>
    <name evidence="1" type="ORF">CH379_013550</name>
</gene>
<dbReference type="Proteomes" id="UP000232122">
    <property type="component" value="Unassembled WGS sequence"/>
</dbReference>